<name>A0A286G381_9BACT</name>
<organism evidence="1 2">
    <name type="scientific">Spirosoma fluviale</name>
    <dbReference type="NCBI Taxonomy" id="1597977"/>
    <lineage>
        <taxon>Bacteria</taxon>
        <taxon>Pseudomonadati</taxon>
        <taxon>Bacteroidota</taxon>
        <taxon>Cytophagia</taxon>
        <taxon>Cytophagales</taxon>
        <taxon>Cytophagaceae</taxon>
        <taxon>Spirosoma</taxon>
    </lineage>
</organism>
<accession>A0A286G381</accession>
<dbReference type="AlphaFoldDB" id="A0A286G381"/>
<keyword evidence="2" id="KW-1185">Reference proteome</keyword>
<gene>
    <name evidence="1" type="ORF">SAMN06269250_3153</name>
</gene>
<dbReference type="Proteomes" id="UP000219452">
    <property type="component" value="Unassembled WGS sequence"/>
</dbReference>
<protein>
    <submittedName>
        <fullName evidence="1">Uncharacterized protein</fullName>
    </submittedName>
</protein>
<proteinExistence type="predicted"/>
<sequence length="105" mass="11913">MQKKYTMTLEDTLTATVINVNSTVEPFSGYVAVSHVLMQTEGFADFLFDNFRMVRDITTDGDSSLGLNRFVMQSIRFIDGYGQYKINVERSVYGDFTVKSVSKVK</sequence>
<evidence type="ECO:0000313" key="1">
    <source>
        <dbReference type="EMBL" id="SOD89676.1"/>
    </source>
</evidence>
<evidence type="ECO:0000313" key="2">
    <source>
        <dbReference type="Proteomes" id="UP000219452"/>
    </source>
</evidence>
<dbReference type="EMBL" id="OCNH01000002">
    <property type="protein sequence ID" value="SOD89676.1"/>
    <property type="molecule type" value="Genomic_DNA"/>
</dbReference>
<reference evidence="2" key="1">
    <citation type="submission" date="2017-09" db="EMBL/GenBank/DDBJ databases">
        <authorList>
            <person name="Varghese N."/>
            <person name="Submissions S."/>
        </authorList>
    </citation>
    <scope>NUCLEOTIDE SEQUENCE [LARGE SCALE GENOMIC DNA]</scope>
    <source>
        <strain evidence="2">DSM 29961</strain>
    </source>
</reference>